<proteinExistence type="predicted"/>
<accession>A0A2P7QNE5</accession>
<gene>
    <name evidence="2" type="ORF">C7I55_12865</name>
</gene>
<evidence type="ECO:0000256" key="1">
    <source>
        <dbReference type="SAM" id="MobiDB-lite"/>
    </source>
</evidence>
<dbReference type="EMBL" id="PXYI01000004">
    <property type="protein sequence ID" value="PSJ39495.1"/>
    <property type="molecule type" value="Genomic_DNA"/>
</dbReference>
<dbReference type="AlphaFoldDB" id="A0A2P7QNE5"/>
<comment type="caution">
    <text evidence="2">The sequence shown here is derived from an EMBL/GenBank/DDBJ whole genome shotgun (WGS) entry which is preliminary data.</text>
</comment>
<organism evidence="2 3">
    <name type="scientific">Allosphingosinicella deserti</name>
    <dbReference type="NCBI Taxonomy" id="2116704"/>
    <lineage>
        <taxon>Bacteria</taxon>
        <taxon>Pseudomonadati</taxon>
        <taxon>Pseudomonadota</taxon>
        <taxon>Alphaproteobacteria</taxon>
        <taxon>Sphingomonadales</taxon>
        <taxon>Sphingomonadaceae</taxon>
        <taxon>Allosphingosinicella</taxon>
    </lineage>
</organism>
<feature type="compositionally biased region" description="Basic and acidic residues" evidence="1">
    <location>
        <begin position="301"/>
        <end position="311"/>
    </location>
</feature>
<evidence type="ECO:0000313" key="3">
    <source>
        <dbReference type="Proteomes" id="UP000241167"/>
    </source>
</evidence>
<dbReference type="Proteomes" id="UP000241167">
    <property type="component" value="Unassembled WGS sequence"/>
</dbReference>
<evidence type="ECO:0000313" key="2">
    <source>
        <dbReference type="EMBL" id="PSJ39495.1"/>
    </source>
</evidence>
<name>A0A2P7QNE5_9SPHN</name>
<sequence>MWVYGDHERAVTRAALLEEVRAAAAVLDSAEPGLTWHSACVALFLSLSELLQGIADEALRETGVDAPSPAQDAVTAASIAAATAIDRSWRSAFEDQQVPDLATLSALDENGALTLRRCEGYAFYAVYPELYLEAARALPPGALVIGLRSIGGGLAALAAAASKAKAVLTVRPGGAFFDRRIAAGPALESRIAESGDAPVAIVDEGPGLSGSSFGGTADWLEEQGVAPDRILFMPSHAGDLGPQAREDHRTRWNARPRLVAAFDDVLLAGPMPLARWFEDLTGPATEPLDDLSGGAWRTRSPWHDAPADPGRESRKYLLQTDQGRFLLKFVGLDALSTAKFGRARRLFEAGFAPEPLALRHGFLLERWVHGRQVTPPVSCLAAYLSFRASHFPAETSGAPLRQLVDMARHNLREGLGEEATGLLDPWTDDRVEALQPAVQPVHVDARLHRWEWLETPQGVLKTDAVDHAQAHDLIGCQDIAWDIAGAAIEFDLAPEEIIRLAEAVMSSRPVALIDLLLACYLAFQLGWWTFAGEAGVSQRDVYARKIGQRLRDASSSRNA</sequence>
<keyword evidence="3" id="KW-1185">Reference proteome</keyword>
<reference evidence="2 3" key="1">
    <citation type="submission" date="2018-03" db="EMBL/GenBank/DDBJ databases">
        <title>The draft genome of Sphingosinicella sp. GL-C-18.</title>
        <authorList>
            <person name="Liu L."/>
            <person name="Li L."/>
            <person name="Liang L."/>
            <person name="Zhang X."/>
            <person name="Wang T."/>
        </authorList>
    </citation>
    <scope>NUCLEOTIDE SEQUENCE [LARGE SCALE GENOMIC DNA]</scope>
    <source>
        <strain evidence="2 3">GL-C-18</strain>
    </source>
</reference>
<protein>
    <submittedName>
        <fullName evidence="2">Uncharacterized protein</fullName>
    </submittedName>
</protein>
<feature type="region of interest" description="Disordered" evidence="1">
    <location>
        <begin position="291"/>
        <end position="311"/>
    </location>
</feature>